<dbReference type="KEGG" id="bbes:BESB_000320"/>
<dbReference type="AlphaFoldDB" id="A0A2A9MPE5"/>
<dbReference type="EMBL" id="NWUJ01000001">
    <property type="protein sequence ID" value="PFH37690.1"/>
    <property type="molecule type" value="Genomic_DNA"/>
</dbReference>
<feature type="region of interest" description="Disordered" evidence="1">
    <location>
        <begin position="93"/>
        <end position="114"/>
    </location>
</feature>
<reference evidence="2 3" key="1">
    <citation type="submission" date="2017-09" db="EMBL/GenBank/DDBJ databases">
        <title>Genome sequencing of Besnoitia besnoiti strain Bb-Ger1.</title>
        <authorList>
            <person name="Schares G."/>
            <person name="Venepally P."/>
            <person name="Lorenzi H.A."/>
        </authorList>
    </citation>
    <scope>NUCLEOTIDE SEQUENCE [LARGE SCALE GENOMIC DNA]</scope>
    <source>
        <strain evidence="2 3">Bb-Ger1</strain>
    </source>
</reference>
<gene>
    <name evidence="2" type="ORF">BESB_000320</name>
</gene>
<dbReference type="OrthoDB" id="370030at2759"/>
<sequence>MLVPRSRKPRQHTAKEPADRRGGGEAGGKAAPAGAGALRAASAAEGSPADAAAAGKAQAAEEAGEPCVDRQTLTDEGSHWLAQRARRRAQALSGEASLASAGGEPAVQQGPEGGLARKPVTVVFAHAASLEETSPSSASSSFALFLRSLLPRLFLLPADASSAGAAPQRPPAVSSKPAPAPLLSPTQHRHLPFDLVSVDVSAEPHLSSYLALSSVPSLVCFYDTKTYAVLTPGASDAALLRFLREAADIAEASPASPAETTPSARVAPTAVAEAVREARAEAAQAASVPQRERAAAAGVSAWISRKISETDAAALVGAWAERKRTQSLLARLKTAMRRRQATEVRKLRDELAADDRPEELELSRGRRLFAELQLHLERDGGADRAALSALLTEILGNALSLPSGLRGSAAAEAEARDAATAPRALYPGDARGRRADAHESWAVSPYAVRGFMNELETEPAFARLLARATVALFDQERAALNELEEWTARIEEHGDKSDWAAMCADMPESLRDVLETEEPVRPLDEAVHYAHVTLKNERDLARYRPSVFFLAGSPSLLDCPLRTLSRLCRIRAARQFSRGCVEEDALALAVRAYRLESQGAAEGSRDTAPAHVLGTWRDDEAALQTVEASYDKLGGNGQEDLFDQMACQRAGWPARTLVMAMYMALGAKHPAVQRSRAELEVLLGTDGFVPVIFPHTRARAGGKPIMMRGKSGKWHWLGPYWKPPWAPSNKVRWLAGREEWSWSNPAR</sequence>
<dbReference type="Proteomes" id="UP000224006">
    <property type="component" value="Chromosome I"/>
</dbReference>
<feature type="region of interest" description="Disordered" evidence="1">
    <location>
        <begin position="1"/>
        <end position="77"/>
    </location>
</feature>
<proteinExistence type="predicted"/>
<feature type="compositionally biased region" description="Low complexity" evidence="1">
    <location>
        <begin position="171"/>
        <end position="185"/>
    </location>
</feature>
<comment type="caution">
    <text evidence="2">The sequence shown here is derived from an EMBL/GenBank/DDBJ whole genome shotgun (WGS) entry which is preliminary data.</text>
</comment>
<name>A0A2A9MPE5_BESBE</name>
<feature type="compositionally biased region" description="Basic residues" evidence="1">
    <location>
        <begin position="1"/>
        <end position="12"/>
    </location>
</feature>
<feature type="region of interest" description="Disordered" evidence="1">
    <location>
        <begin position="165"/>
        <end position="186"/>
    </location>
</feature>
<keyword evidence="3" id="KW-1185">Reference proteome</keyword>
<protein>
    <recommendedName>
        <fullName evidence="4">Thioredoxin domain-containing protein</fullName>
    </recommendedName>
</protein>
<organism evidence="2 3">
    <name type="scientific">Besnoitia besnoiti</name>
    <name type="common">Apicomplexan protozoan</name>
    <dbReference type="NCBI Taxonomy" id="94643"/>
    <lineage>
        <taxon>Eukaryota</taxon>
        <taxon>Sar</taxon>
        <taxon>Alveolata</taxon>
        <taxon>Apicomplexa</taxon>
        <taxon>Conoidasida</taxon>
        <taxon>Coccidia</taxon>
        <taxon>Eucoccidiorida</taxon>
        <taxon>Eimeriorina</taxon>
        <taxon>Sarcocystidae</taxon>
        <taxon>Besnoitia</taxon>
    </lineage>
</organism>
<evidence type="ECO:0000256" key="1">
    <source>
        <dbReference type="SAM" id="MobiDB-lite"/>
    </source>
</evidence>
<evidence type="ECO:0000313" key="2">
    <source>
        <dbReference type="EMBL" id="PFH37690.1"/>
    </source>
</evidence>
<feature type="compositionally biased region" description="Basic and acidic residues" evidence="1">
    <location>
        <begin position="13"/>
        <end position="23"/>
    </location>
</feature>
<accession>A0A2A9MPE5</accession>
<evidence type="ECO:0000313" key="3">
    <source>
        <dbReference type="Proteomes" id="UP000224006"/>
    </source>
</evidence>
<dbReference type="GeneID" id="40305095"/>
<evidence type="ECO:0008006" key="4">
    <source>
        <dbReference type="Google" id="ProtNLM"/>
    </source>
</evidence>
<dbReference type="RefSeq" id="XP_029221699.1">
    <property type="nucleotide sequence ID" value="XM_029358787.1"/>
</dbReference>
<feature type="compositionally biased region" description="Low complexity" evidence="1">
    <location>
        <begin position="28"/>
        <end position="61"/>
    </location>
</feature>
<feature type="compositionally biased region" description="Low complexity" evidence="1">
    <location>
        <begin position="93"/>
        <end position="104"/>
    </location>
</feature>
<dbReference type="VEuPathDB" id="ToxoDB:BESB_000320"/>